<protein>
    <submittedName>
        <fullName evidence="2">Uncharacterized protein</fullName>
    </submittedName>
</protein>
<proteinExistence type="predicted"/>
<evidence type="ECO:0000256" key="1">
    <source>
        <dbReference type="SAM" id="SignalP"/>
    </source>
</evidence>
<keyword evidence="1" id="KW-0732">Signal</keyword>
<evidence type="ECO:0000313" key="3">
    <source>
        <dbReference type="Proteomes" id="UP000023152"/>
    </source>
</evidence>
<feature type="non-terminal residue" evidence="2">
    <location>
        <position position="310"/>
    </location>
</feature>
<accession>X6NS20</accession>
<organism evidence="2 3">
    <name type="scientific">Reticulomyxa filosa</name>
    <dbReference type="NCBI Taxonomy" id="46433"/>
    <lineage>
        <taxon>Eukaryota</taxon>
        <taxon>Sar</taxon>
        <taxon>Rhizaria</taxon>
        <taxon>Retaria</taxon>
        <taxon>Foraminifera</taxon>
        <taxon>Monothalamids</taxon>
        <taxon>Reticulomyxidae</taxon>
        <taxon>Reticulomyxa</taxon>
    </lineage>
</organism>
<gene>
    <name evidence="2" type="ORF">RFI_08393</name>
</gene>
<feature type="signal peptide" evidence="1">
    <location>
        <begin position="1"/>
        <end position="22"/>
    </location>
</feature>
<dbReference type="Proteomes" id="UP000023152">
    <property type="component" value="Unassembled WGS sequence"/>
</dbReference>
<dbReference type="EMBL" id="ASPP01006502">
    <property type="protein sequence ID" value="ETO28733.1"/>
    <property type="molecule type" value="Genomic_DNA"/>
</dbReference>
<dbReference type="Gene3D" id="3.40.50.720">
    <property type="entry name" value="NAD(P)-binding Rossmann-like Domain"/>
    <property type="match status" value="1"/>
</dbReference>
<name>X6NS20_RETFI</name>
<comment type="caution">
    <text evidence="2">The sequence shown here is derived from an EMBL/GenBank/DDBJ whole genome shotgun (WGS) entry which is preliminary data.</text>
</comment>
<dbReference type="AlphaFoldDB" id="X6NS20"/>
<evidence type="ECO:0000313" key="2">
    <source>
        <dbReference type="EMBL" id="ETO28733.1"/>
    </source>
</evidence>
<keyword evidence="3" id="KW-1185">Reference proteome</keyword>
<sequence length="310" mass="35986">MFNKILIYLFFLVNLVVFEVQSINVVCVGLDWVGKSSCKYLLQAEGIVVTAAFSNVPEHYNVSLEQVLSPHAKTTTSEEKSTTESAGVSTSMMIAPFQQVERYLKEHETTVVIISLPRMRKERILKLLRKCIRRNASVLLLLHTYLWFDADSKQALEKLHRKAQQKHLWIDAIGIEDVLLPHMTPTSEKLEKTSKESSPINLYEVIHCHADIANHWWNDYLIGQKPLYHQQHIHSQWFTIMLNASIKKLLYAFWDRYIYNVVEHNTSSSLFPVLLSKDKHKLHYLFHTSVVGDNGENIFSYYLQRLIETG</sequence>
<reference evidence="2 3" key="1">
    <citation type="journal article" date="2013" name="Curr. Biol.">
        <title>The Genome of the Foraminiferan Reticulomyxa filosa.</title>
        <authorList>
            <person name="Glockner G."/>
            <person name="Hulsmann N."/>
            <person name="Schleicher M."/>
            <person name="Noegel A.A."/>
            <person name="Eichinger L."/>
            <person name="Gallinger C."/>
            <person name="Pawlowski J."/>
            <person name="Sierra R."/>
            <person name="Euteneuer U."/>
            <person name="Pillet L."/>
            <person name="Moustafa A."/>
            <person name="Platzer M."/>
            <person name="Groth M."/>
            <person name="Szafranski K."/>
            <person name="Schliwa M."/>
        </authorList>
    </citation>
    <scope>NUCLEOTIDE SEQUENCE [LARGE SCALE GENOMIC DNA]</scope>
</reference>
<feature type="chain" id="PRO_5004975766" evidence="1">
    <location>
        <begin position="23"/>
        <end position="310"/>
    </location>
</feature>